<dbReference type="Proteomes" id="UP001152797">
    <property type="component" value="Unassembled WGS sequence"/>
</dbReference>
<reference evidence="2 3" key="2">
    <citation type="submission" date="2024-05" db="EMBL/GenBank/DDBJ databases">
        <authorList>
            <person name="Chen Y."/>
            <person name="Shah S."/>
            <person name="Dougan E. K."/>
            <person name="Thang M."/>
            <person name="Chan C."/>
        </authorList>
    </citation>
    <scope>NUCLEOTIDE SEQUENCE [LARGE SCALE GENOMIC DNA]</scope>
</reference>
<protein>
    <submittedName>
        <fullName evidence="2">K Homology domain-containing protein</fullName>
    </submittedName>
</protein>
<evidence type="ECO:0000313" key="3">
    <source>
        <dbReference type="Proteomes" id="UP001152797"/>
    </source>
</evidence>
<dbReference type="OrthoDB" id="421593at2759"/>
<evidence type="ECO:0000313" key="1">
    <source>
        <dbReference type="EMBL" id="CAI4019371.1"/>
    </source>
</evidence>
<dbReference type="AlphaFoldDB" id="A0A9P1M2E7"/>
<comment type="caution">
    <text evidence="1">The sequence shown here is derived from an EMBL/GenBank/DDBJ whole genome shotgun (WGS) entry which is preliminary data.</text>
</comment>
<dbReference type="EMBL" id="CAMXCT030006745">
    <property type="protein sequence ID" value="CAL4806683.1"/>
    <property type="molecule type" value="Genomic_DNA"/>
</dbReference>
<dbReference type="EMBL" id="CAMXCT020006745">
    <property type="protein sequence ID" value="CAL1172746.1"/>
    <property type="molecule type" value="Genomic_DNA"/>
</dbReference>
<gene>
    <name evidence="1" type="ORF">C1SCF055_LOCUS43874</name>
</gene>
<sequence length="87" mass="9783">MPNAKPLFRGANTVQRIHPAALPNMLALWLLSQRRGTVTISDVAHRDDCTEVHVPENCKGWVTGNRGSELRRMETEYVTQCIPNELA</sequence>
<name>A0A9P1M2E7_9DINO</name>
<proteinExistence type="predicted"/>
<accession>A0A9P1M2E7</accession>
<keyword evidence="3" id="KW-1185">Reference proteome</keyword>
<reference evidence="1" key="1">
    <citation type="submission" date="2022-10" db="EMBL/GenBank/DDBJ databases">
        <authorList>
            <person name="Chen Y."/>
            <person name="Dougan E. K."/>
            <person name="Chan C."/>
            <person name="Rhodes N."/>
            <person name="Thang M."/>
        </authorList>
    </citation>
    <scope>NUCLEOTIDE SEQUENCE</scope>
</reference>
<dbReference type="EMBL" id="CAMXCT010006745">
    <property type="protein sequence ID" value="CAI4019371.1"/>
    <property type="molecule type" value="Genomic_DNA"/>
</dbReference>
<organism evidence="1">
    <name type="scientific">Cladocopium goreaui</name>
    <dbReference type="NCBI Taxonomy" id="2562237"/>
    <lineage>
        <taxon>Eukaryota</taxon>
        <taxon>Sar</taxon>
        <taxon>Alveolata</taxon>
        <taxon>Dinophyceae</taxon>
        <taxon>Suessiales</taxon>
        <taxon>Symbiodiniaceae</taxon>
        <taxon>Cladocopium</taxon>
    </lineage>
</organism>
<evidence type="ECO:0000313" key="2">
    <source>
        <dbReference type="EMBL" id="CAL4806683.1"/>
    </source>
</evidence>